<accession>A0A9Q2P911</accession>
<dbReference type="InterPro" id="IPR010657">
    <property type="entry name" value="ImpA_N"/>
</dbReference>
<evidence type="ECO:0000313" key="3">
    <source>
        <dbReference type="EMBL" id="MBM2412189.1"/>
    </source>
</evidence>
<dbReference type="InterPro" id="IPR017740">
    <property type="entry name" value="TssA-like"/>
</dbReference>
<dbReference type="Pfam" id="PF06812">
    <property type="entry name" value="ImpA_N"/>
    <property type="match status" value="1"/>
</dbReference>
<proteinExistence type="predicted"/>
<dbReference type="AlphaFoldDB" id="A0A9Q2P911"/>
<protein>
    <submittedName>
        <fullName evidence="3">Type VI secretion system protein TssA</fullName>
    </submittedName>
</protein>
<evidence type="ECO:0000256" key="1">
    <source>
        <dbReference type="SAM" id="MobiDB-lite"/>
    </source>
</evidence>
<feature type="domain" description="ImpA N-terminal" evidence="2">
    <location>
        <begin position="7"/>
        <end position="125"/>
    </location>
</feature>
<feature type="region of interest" description="Disordered" evidence="1">
    <location>
        <begin position="244"/>
        <end position="268"/>
    </location>
</feature>
<keyword evidence="6" id="KW-1185">Reference proteome</keyword>
<dbReference type="PANTHER" id="PTHR37951:SF1">
    <property type="entry name" value="TYPE VI SECRETION SYSTEM COMPONENT TSSA1"/>
    <property type="match status" value="1"/>
</dbReference>
<gene>
    <name evidence="3" type="primary">tssA</name>
    <name evidence="3" type="ORF">JQX41_07750</name>
    <name evidence="4" type="ORF">JQX48_07755</name>
</gene>
<name>A0A9Q2P911_9RHOB</name>
<sequence length="345" mass="37478">MLKSHGDDAPSGENLEYDPDFIAMELAGQPEEERQAGSEIVEGSDPDYKDLASKARVILERSHDIRAAVYLADSEARLNGLVGFAEITGYIRGCLEDFWDTCHPQLDEEDDNDPMMRINAVSGLAGRTTILRGLRTAAQLTNSRVMGRVTLRDFEILNGEAEPKDDETPKSSSEIEAAFTDTADEELEAYFNAASTALENVNAIDAVFLEKTPGYGPSLDELQKLLNKIVKLLSKYVQSADPIEEASDAADDGATGARPAMRGGGVPGVIETRADVTAALDRLMDYYARHEPSSPLPILLKRAKRLVGAEFMEIIKELAPEGAANVRLVGGLSEEEEGEPSDSSW</sequence>
<dbReference type="GeneID" id="62640744"/>
<organism evidence="3 5">
    <name type="scientific">Marivita cryptomonadis</name>
    <dbReference type="NCBI Taxonomy" id="505252"/>
    <lineage>
        <taxon>Bacteria</taxon>
        <taxon>Pseudomonadati</taxon>
        <taxon>Pseudomonadota</taxon>
        <taxon>Alphaproteobacteria</taxon>
        <taxon>Rhodobacterales</taxon>
        <taxon>Roseobacteraceae</taxon>
        <taxon>Marivita</taxon>
    </lineage>
</organism>
<evidence type="ECO:0000313" key="6">
    <source>
        <dbReference type="Proteomes" id="UP000809440"/>
    </source>
</evidence>
<dbReference type="EMBL" id="JAFBXE010000004">
    <property type="protein sequence ID" value="MBM2412189.1"/>
    <property type="molecule type" value="Genomic_DNA"/>
</dbReference>
<dbReference type="PANTHER" id="PTHR37951">
    <property type="entry name" value="CYTOPLASMIC PROTEIN-RELATED"/>
    <property type="match status" value="1"/>
</dbReference>
<dbReference type="Proteomes" id="UP000755667">
    <property type="component" value="Unassembled WGS sequence"/>
</dbReference>
<dbReference type="RefSeq" id="WP_085629014.1">
    <property type="nucleotide sequence ID" value="NZ_JAFBWU010000004.1"/>
</dbReference>
<dbReference type="Proteomes" id="UP000809440">
    <property type="component" value="Unassembled WGS sequence"/>
</dbReference>
<reference evidence="3 6" key="1">
    <citation type="submission" date="2021-01" db="EMBL/GenBank/DDBJ databases">
        <title>Diatom-associated Roseobacters Show Island Model of Population Structure.</title>
        <authorList>
            <person name="Qu L."/>
            <person name="Feng X."/>
            <person name="Chen Y."/>
            <person name="Li L."/>
            <person name="Wang X."/>
            <person name="Hu Z."/>
            <person name="Wang H."/>
            <person name="Luo H."/>
        </authorList>
    </citation>
    <scope>NUCLEOTIDE SEQUENCE</scope>
    <source>
        <strain evidence="4 6">CC28-63</strain>
        <strain evidence="3">CC28-69</strain>
    </source>
</reference>
<evidence type="ECO:0000259" key="2">
    <source>
        <dbReference type="Pfam" id="PF06812"/>
    </source>
</evidence>
<dbReference type="OrthoDB" id="9771118at2"/>
<evidence type="ECO:0000313" key="5">
    <source>
        <dbReference type="Proteomes" id="UP000755667"/>
    </source>
</evidence>
<comment type="caution">
    <text evidence="3">The sequence shown here is derived from an EMBL/GenBank/DDBJ whole genome shotgun (WGS) entry which is preliminary data.</text>
</comment>
<dbReference type="NCBIfam" id="TIGR03363">
    <property type="entry name" value="VI_chp_8"/>
    <property type="match status" value="1"/>
</dbReference>
<dbReference type="EMBL" id="JAFBXF010000004">
    <property type="protein sequence ID" value="MBM2416857.1"/>
    <property type="molecule type" value="Genomic_DNA"/>
</dbReference>
<evidence type="ECO:0000313" key="4">
    <source>
        <dbReference type="EMBL" id="MBM2416857.1"/>
    </source>
</evidence>